<keyword evidence="5" id="KW-1185">Reference proteome</keyword>
<evidence type="ECO:0000313" key="4">
    <source>
        <dbReference type="EMBL" id="KAE8313953.1"/>
    </source>
</evidence>
<protein>
    <recommendedName>
        <fullName evidence="6">MmgE/PrpD family-domain-containing protein</fullName>
    </recommendedName>
</protein>
<organism evidence="4 5">
    <name type="scientific">Aspergillus transmontanensis</name>
    <dbReference type="NCBI Taxonomy" id="1034304"/>
    <lineage>
        <taxon>Eukaryota</taxon>
        <taxon>Fungi</taxon>
        <taxon>Dikarya</taxon>
        <taxon>Ascomycota</taxon>
        <taxon>Pezizomycotina</taxon>
        <taxon>Eurotiomycetes</taxon>
        <taxon>Eurotiomycetidae</taxon>
        <taxon>Eurotiales</taxon>
        <taxon>Aspergillaceae</taxon>
        <taxon>Aspergillus</taxon>
        <taxon>Aspergillus subgen. Circumdati</taxon>
    </lineage>
</organism>
<dbReference type="SUPFAM" id="SSF103378">
    <property type="entry name" value="2-methylcitrate dehydratase PrpD"/>
    <property type="match status" value="1"/>
</dbReference>
<dbReference type="AlphaFoldDB" id="A0A5N6VZK5"/>
<dbReference type="GO" id="GO:0016829">
    <property type="term" value="F:lyase activity"/>
    <property type="evidence" value="ECO:0007669"/>
    <property type="project" value="InterPro"/>
</dbReference>
<comment type="similarity">
    <text evidence="1">Belongs to the PrpD family.</text>
</comment>
<dbReference type="EMBL" id="ML738322">
    <property type="protein sequence ID" value="KAE8313953.1"/>
    <property type="molecule type" value="Genomic_DNA"/>
</dbReference>
<name>A0A5N6VZK5_9EURO</name>
<dbReference type="Gene3D" id="1.10.4100.10">
    <property type="entry name" value="2-methylcitrate dehydratase PrpD"/>
    <property type="match status" value="1"/>
</dbReference>
<dbReference type="InterPro" id="IPR042183">
    <property type="entry name" value="MmgE/PrpD_sf_1"/>
</dbReference>
<dbReference type="PANTHER" id="PTHR16943">
    <property type="entry name" value="2-METHYLCITRATE DEHYDRATASE-RELATED"/>
    <property type="match status" value="1"/>
</dbReference>
<evidence type="ECO:0000259" key="2">
    <source>
        <dbReference type="Pfam" id="PF03972"/>
    </source>
</evidence>
<reference evidence="5" key="1">
    <citation type="submission" date="2019-04" db="EMBL/GenBank/DDBJ databases">
        <title>Friends and foes A comparative genomics studyof 23 Aspergillus species from section Flavi.</title>
        <authorList>
            <consortium name="DOE Joint Genome Institute"/>
            <person name="Kjaerbolling I."/>
            <person name="Vesth T."/>
            <person name="Frisvad J.C."/>
            <person name="Nybo J.L."/>
            <person name="Theobald S."/>
            <person name="Kildgaard S."/>
            <person name="Isbrandt T."/>
            <person name="Kuo A."/>
            <person name="Sato A."/>
            <person name="Lyhne E.K."/>
            <person name="Kogle M.E."/>
            <person name="Wiebenga A."/>
            <person name="Kun R.S."/>
            <person name="Lubbers R.J."/>
            <person name="Makela M.R."/>
            <person name="Barry K."/>
            <person name="Chovatia M."/>
            <person name="Clum A."/>
            <person name="Daum C."/>
            <person name="Haridas S."/>
            <person name="He G."/>
            <person name="LaButti K."/>
            <person name="Lipzen A."/>
            <person name="Mondo S."/>
            <person name="Riley R."/>
            <person name="Salamov A."/>
            <person name="Simmons B.A."/>
            <person name="Magnuson J.K."/>
            <person name="Henrissat B."/>
            <person name="Mortensen U.H."/>
            <person name="Larsen T.O."/>
            <person name="Devries R.P."/>
            <person name="Grigoriev I.V."/>
            <person name="Machida M."/>
            <person name="Baker S.E."/>
            <person name="Andersen M.R."/>
        </authorList>
    </citation>
    <scope>NUCLEOTIDE SEQUENCE [LARGE SCALE GENOMIC DNA]</scope>
    <source>
        <strain evidence="5">CBS 130015</strain>
    </source>
</reference>
<dbReference type="Pfam" id="PF03972">
    <property type="entry name" value="MmgE_PrpD_N"/>
    <property type="match status" value="1"/>
</dbReference>
<dbReference type="InterPro" id="IPR042188">
    <property type="entry name" value="MmgE/PrpD_sf_2"/>
</dbReference>
<dbReference type="Pfam" id="PF19305">
    <property type="entry name" value="MmgE_PrpD_C"/>
    <property type="match status" value="1"/>
</dbReference>
<gene>
    <name evidence="4" type="ORF">BDV41DRAFT_535555</name>
</gene>
<dbReference type="Proteomes" id="UP000325433">
    <property type="component" value="Unassembled WGS sequence"/>
</dbReference>
<proteinExistence type="inferred from homology"/>
<sequence length="326" mass="35379">MYGADLLSRGWHSGPVFGSPAAAAASSKLLGLSPDDTESAVGIACTQAGGLMAAQYEGMVKRVQHAFAARNGLFGALLARDGYVGIKKVFDRSYGGFLTMFTQGNGRTPQYKPEEVTTALGKEWQTTNIRVKLHACVGGCHGQIEALEKLQRNYPDRFAVDQLHNIRRITVSLSEPVFAHDGWAPEERPLTATGGQMNAAYIGAAQLVYGQVLLDQFEPHALDSDAVWSLIDKTTCVHSSEFDKPGHLCGARIVVEFNDGETVEDVVAMPKGFDPPITDDEIREKWRKLASSVIDSERLQRIENSVLSLETSADVSELLALISGEL</sequence>
<evidence type="ECO:0000259" key="3">
    <source>
        <dbReference type="Pfam" id="PF19305"/>
    </source>
</evidence>
<feature type="domain" description="MmgE/PrpD N-terminal" evidence="2">
    <location>
        <begin position="8"/>
        <end position="103"/>
    </location>
</feature>
<evidence type="ECO:0000256" key="1">
    <source>
        <dbReference type="ARBA" id="ARBA00006174"/>
    </source>
</evidence>
<dbReference type="InterPro" id="IPR005656">
    <property type="entry name" value="MmgE_PrpD"/>
</dbReference>
<dbReference type="PANTHER" id="PTHR16943:SF8">
    <property type="entry name" value="2-METHYLCITRATE DEHYDRATASE"/>
    <property type="match status" value="1"/>
</dbReference>
<dbReference type="Gene3D" id="3.30.1330.120">
    <property type="entry name" value="2-methylcitrate dehydratase PrpD"/>
    <property type="match status" value="1"/>
</dbReference>
<dbReference type="InterPro" id="IPR036148">
    <property type="entry name" value="MmgE/PrpD_sf"/>
</dbReference>
<dbReference type="InterPro" id="IPR045336">
    <property type="entry name" value="MmgE_PrpD_N"/>
</dbReference>
<evidence type="ECO:0008006" key="6">
    <source>
        <dbReference type="Google" id="ProtNLM"/>
    </source>
</evidence>
<evidence type="ECO:0000313" key="5">
    <source>
        <dbReference type="Proteomes" id="UP000325433"/>
    </source>
</evidence>
<accession>A0A5N6VZK5</accession>
<feature type="domain" description="MmgE/PrpD C-terminal" evidence="3">
    <location>
        <begin position="134"/>
        <end position="310"/>
    </location>
</feature>
<dbReference type="InterPro" id="IPR045337">
    <property type="entry name" value="MmgE_PrpD_C"/>
</dbReference>